<evidence type="ECO:0000313" key="3">
    <source>
        <dbReference type="Proteomes" id="UP001301442"/>
    </source>
</evidence>
<proteinExistence type="predicted"/>
<reference evidence="2 3" key="1">
    <citation type="submission" date="2023-09" db="EMBL/GenBank/DDBJ databases">
        <authorList>
            <person name="Qi X."/>
        </authorList>
    </citation>
    <scope>NUCLEOTIDE SEQUENCE [LARGE SCALE GENOMIC DNA]</scope>
    <source>
        <strain evidence="2 3">S1-1</strain>
    </source>
</reference>
<dbReference type="RefSeq" id="WP_348397474.1">
    <property type="nucleotide sequence ID" value="NZ_CP136600.1"/>
</dbReference>
<feature type="signal peptide" evidence="1">
    <location>
        <begin position="1"/>
        <end position="24"/>
    </location>
</feature>
<name>A0ABZ0GSS1_9GAMM</name>
<evidence type="ECO:0000313" key="2">
    <source>
        <dbReference type="EMBL" id="WOH38705.1"/>
    </source>
</evidence>
<accession>A0ABZ0GSS1</accession>
<gene>
    <name evidence="2" type="ORF">RI844_05685</name>
</gene>
<protein>
    <submittedName>
        <fullName evidence="2">Uncharacterized protein</fullName>
    </submittedName>
</protein>
<feature type="chain" id="PRO_5045387908" evidence="1">
    <location>
        <begin position="25"/>
        <end position="315"/>
    </location>
</feature>
<organism evidence="2 3">
    <name type="scientific">Thalassotalea fonticola</name>
    <dbReference type="NCBI Taxonomy" id="3065649"/>
    <lineage>
        <taxon>Bacteria</taxon>
        <taxon>Pseudomonadati</taxon>
        <taxon>Pseudomonadota</taxon>
        <taxon>Gammaproteobacteria</taxon>
        <taxon>Alteromonadales</taxon>
        <taxon>Colwelliaceae</taxon>
        <taxon>Thalassotalea</taxon>
    </lineage>
</organism>
<dbReference type="Proteomes" id="UP001301442">
    <property type="component" value="Chromosome"/>
</dbReference>
<keyword evidence="3" id="KW-1185">Reference proteome</keyword>
<evidence type="ECO:0000256" key="1">
    <source>
        <dbReference type="SAM" id="SignalP"/>
    </source>
</evidence>
<keyword evidence="1" id="KW-0732">Signal</keyword>
<dbReference type="EMBL" id="CP136600">
    <property type="protein sequence ID" value="WOH38705.1"/>
    <property type="molecule type" value="Genomic_DNA"/>
</dbReference>
<sequence length="315" mass="34278">MKLIHKTATVVALISTTFLTPALATLDVSQEQIYFSLQEENELSTKTTTVTIVNNYATAVDLTGQIAVMRDNNATDNITYVDSSCQTSIPANGECYVVFTYEQLDHNFQGMLLEVNDATAGITLPIFVSNYFQQSTAKEAARRLSPLVEDVQVFASTDTTFTTPLIGALSAGDYKVRWTVLAYEDLKSKVVIDNCGLVSAADPACASAEFTNLDEVANSGVLASTMLSTHSFTDYHYQGETTSHLQFTSADFTIPAYGDGAHLLALRFYSTSLKDTDDGLIKRISTILAGSLNFMGQAEAGYYFTDGRRLTVETP</sequence>